<protein>
    <recommendedName>
        <fullName evidence="3">CNH domain-containing protein</fullName>
    </recommendedName>
</protein>
<dbReference type="AlphaFoldDB" id="A0A067N8C5"/>
<dbReference type="InParanoid" id="A0A067N8C5"/>
<keyword evidence="2" id="KW-1185">Reference proteome</keyword>
<accession>A0A067N8C5</accession>
<dbReference type="HOGENOM" id="CLU_1209648_0_0_1"/>
<sequence length="229" mass="25166">MTKIVEHVGISDNYVLFCLLQGLLAYSRQTGAVVLDLCSRPCSLFGRSLSRALQLETASSSTAPVTASSKSISCSLVPLPNIKVFSALFNAAVHISPCGRDLVTVTMYGLLVYIRDFAEPQDLEDRIHLLYMRSKVMGVAYDGNRIAVCMERDLYCITLNNSRSASLPLLPPTATAHHFPSSSIQRIGFPPNEFSFAGESCLELTPTSLWFSTYGDISTRGIYYVNFSK</sequence>
<dbReference type="Proteomes" id="UP000027195">
    <property type="component" value="Unassembled WGS sequence"/>
</dbReference>
<dbReference type="OrthoDB" id="550575at2759"/>
<gene>
    <name evidence="1" type="ORF">BOTBODRAFT_394125</name>
</gene>
<reference evidence="2" key="1">
    <citation type="journal article" date="2014" name="Proc. Natl. Acad. Sci. U.S.A.">
        <title>Extensive sampling of basidiomycete genomes demonstrates inadequacy of the white-rot/brown-rot paradigm for wood decay fungi.</title>
        <authorList>
            <person name="Riley R."/>
            <person name="Salamov A.A."/>
            <person name="Brown D.W."/>
            <person name="Nagy L.G."/>
            <person name="Floudas D."/>
            <person name="Held B.W."/>
            <person name="Levasseur A."/>
            <person name="Lombard V."/>
            <person name="Morin E."/>
            <person name="Otillar R."/>
            <person name="Lindquist E.A."/>
            <person name="Sun H."/>
            <person name="LaButti K.M."/>
            <person name="Schmutz J."/>
            <person name="Jabbour D."/>
            <person name="Luo H."/>
            <person name="Baker S.E."/>
            <person name="Pisabarro A.G."/>
            <person name="Walton J.D."/>
            <person name="Blanchette R.A."/>
            <person name="Henrissat B."/>
            <person name="Martin F."/>
            <person name="Cullen D."/>
            <person name="Hibbett D.S."/>
            <person name="Grigoriev I.V."/>
        </authorList>
    </citation>
    <scope>NUCLEOTIDE SEQUENCE [LARGE SCALE GENOMIC DNA]</scope>
    <source>
        <strain evidence="2">FD-172 SS1</strain>
    </source>
</reference>
<evidence type="ECO:0008006" key="3">
    <source>
        <dbReference type="Google" id="ProtNLM"/>
    </source>
</evidence>
<evidence type="ECO:0000313" key="2">
    <source>
        <dbReference type="Proteomes" id="UP000027195"/>
    </source>
</evidence>
<evidence type="ECO:0000313" key="1">
    <source>
        <dbReference type="EMBL" id="KDQ20337.1"/>
    </source>
</evidence>
<name>A0A067N8C5_BOTB1</name>
<dbReference type="EMBL" id="KL198018">
    <property type="protein sequence ID" value="KDQ20337.1"/>
    <property type="molecule type" value="Genomic_DNA"/>
</dbReference>
<organism evidence="1 2">
    <name type="scientific">Botryobasidium botryosum (strain FD-172 SS1)</name>
    <dbReference type="NCBI Taxonomy" id="930990"/>
    <lineage>
        <taxon>Eukaryota</taxon>
        <taxon>Fungi</taxon>
        <taxon>Dikarya</taxon>
        <taxon>Basidiomycota</taxon>
        <taxon>Agaricomycotina</taxon>
        <taxon>Agaricomycetes</taxon>
        <taxon>Cantharellales</taxon>
        <taxon>Botryobasidiaceae</taxon>
        <taxon>Botryobasidium</taxon>
    </lineage>
</organism>
<proteinExistence type="predicted"/>